<dbReference type="InterPro" id="IPR036010">
    <property type="entry name" value="2Fe-2S_ferredoxin-like_sf"/>
</dbReference>
<dbReference type="InterPro" id="IPR002888">
    <property type="entry name" value="2Fe-2S-bd"/>
</dbReference>
<feature type="domain" description="2Fe-2S ferredoxin-type" evidence="6">
    <location>
        <begin position="1"/>
        <end position="59"/>
    </location>
</feature>
<dbReference type="AlphaFoldDB" id="A0A645JJM2"/>
<evidence type="ECO:0000313" key="7">
    <source>
        <dbReference type="EMBL" id="MPN62909.1"/>
    </source>
</evidence>
<dbReference type="GO" id="GO:0051537">
    <property type="term" value="F:2 iron, 2 sulfur cluster binding"/>
    <property type="evidence" value="ECO:0007669"/>
    <property type="project" value="UniProtKB-KW"/>
</dbReference>
<proteinExistence type="predicted"/>
<evidence type="ECO:0000256" key="4">
    <source>
        <dbReference type="ARBA" id="ARBA00023004"/>
    </source>
</evidence>
<evidence type="ECO:0000256" key="5">
    <source>
        <dbReference type="ARBA" id="ARBA00023014"/>
    </source>
</evidence>
<sequence>MRRMLDALRDVFGLTGAKEGCGEGECGACAILLDGLLVNSCLLPLALVEGRQVMTIEGYRETSRFQVLSRCFEQAGAVQCGFCTPGMILAAEALLSANPSPSREEILQGLSGNLCRCTGYTSIVEAVEAAAKEGEGLWQVPFSP</sequence>
<organism evidence="7">
    <name type="scientific">bioreactor metagenome</name>
    <dbReference type="NCBI Taxonomy" id="1076179"/>
    <lineage>
        <taxon>unclassified sequences</taxon>
        <taxon>metagenomes</taxon>
        <taxon>ecological metagenomes</taxon>
    </lineage>
</organism>
<accession>A0A645JJM2</accession>
<dbReference type="InterPro" id="IPR036884">
    <property type="entry name" value="2Fe-2S-bd_dom_sf"/>
</dbReference>
<name>A0A645JJM2_9ZZZZ</name>
<dbReference type="PANTHER" id="PTHR44379">
    <property type="entry name" value="OXIDOREDUCTASE WITH IRON-SULFUR SUBUNIT"/>
    <property type="match status" value="1"/>
</dbReference>
<comment type="caution">
    <text evidence="7">The sequence shown here is derived from an EMBL/GenBank/DDBJ whole genome shotgun (WGS) entry which is preliminary data.</text>
</comment>
<dbReference type="PROSITE" id="PS51085">
    <property type="entry name" value="2FE2S_FER_2"/>
    <property type="match status" value="1"/>
</dbReference>
<dbReference type="Pfam" id="PF01799">
    <property type="entry name" value="Fer2_2"/>
    <property type="match status" value="1"/>
</dbReference>
<evidence type="ECO:0000256" key="1">
    <source>
        <dbReference type="ARBA" id="ARBA00022714"/>
    </source>
</evidence>
<dbReference type="InterPro" id="IPR051452">
    <property type="entry name" value="Diverse_Oxidoreductases"/>
</dbReference>
<reference evidence="7" key="1">
    <citation type="submission" date="2019-08" db="EMBL/GenBank/DDBJ databases">
        <authorList>
            <person name="Kucharzyk K."/>
            <person name="Murdoch R.W."/>
            <person name="Higgins S."/>
            <person name="Loffler F."/>
        </authorList>
    </citation>
    <scope>NUCLEOTIDE SEQUENCE</scope>
</reference>
<gene>
    <name evidence="7" type="primary">ndhS_23</name>
    <name evidence="7" type="ORF">SDC9_210662</name>
</gene>
<dbReference type="PROSITE" id="PS00197">
    <property type="entry name" value="2FE2S_FER_1"/>
    <property type="match status" value="1"/>
</dbReference>
<dbReference type="SUPFAM" id="SSF54292">
    <property type="entry name" value="2Fe-2S ferredoxin-like"/>
    <property type="match status" value="1"/>
</dbReference>
<dbReference type="Gene3D" id="3.10.20.30">
    <property type="match status" value="1"/>
</dbReference>
<evidence type="ECO:0000256" key="2">
    <source>
        <dbReference type="ARBA" id="ARBA00022723"/>
    </source>
</evidence>
<dbReference type="PANTHER" id="PTHR44379:SF8">
    <property type="entry name" value="XANTHINE DEHYDROGENASE IRON-SULFUR-BINDING SUBUNIT XDHC-RELATED"/>
    <property type="match status" value="1"/>
</dbReference>
<protein>
    <submittedName>
        <fullName evidence="7">Nicotinate dehydrogenase small FeS subunit</fullName>
        <ecNumber evidence="7">1.17.1.5</ecNumber>
    </submittedName>
</protein>
<keyword evidence="3 7" id="KW-0560">Oxidoreductase</keyword>
<dbReference type="InterPro" id="IPR001041">
    <property type="entry name" value="2Fe-2S_ferredoxin-type"/>
</dbReference>
<dbReference type="InterPro" id="IPR006058">
    <property type="entry name" value="2Fe2S_fd_BS"/>
</dbReference>
<keyword evidence="4" id="KW-0408">Iron</keyword>
<dbReference type="GO" id="GO:0050138">
    <property type="term" value="F:nicotinate dehydrogenase activity"/>
    <property type="evidence" value="ECO:0007669"/>
    <property type="project" value="UniProtKB-EC"/>
</dbReference>
<keyword evidence="1" id="KW-0001">2Fe-2S</keyword>
<keyword evidence="2" id="KW-0479">Metal-binding</keyword>
<dbReference type="EMBL" id="VSSQ01141593">
    <property type="protein sequence ID" value="MPN62909.1"/>
    <property type="molecule type" value="Genomic_DNA"/>
</dbReference>
<dbReference type="GO" id="GO:0046872">
    <property type="term" value="F:metal ion binding"/>
    <property type="evidence" value="ECO:0007669"/>
    <property type="project" value="UniProtKB-KW"/>
</dbReference>
<evidence type="ECO:0000256" key="3">
    <source>
        <dbReference type="ARBA" id="ARBA00023002"/>
    </source>
</evidence>
<dbReference type="Gene3D" id="1.10.150.120">
    <property type="entry name" value="[2Fe-2S]-binding domain"/>
    <property type="match status" value="1"/>
</dbReference>
<dbReference type="InterPro" id="IPR012675">
    <property type="entry name" value="Beta-grasp_dom_sf"/>
</dbReference>
<evidence type="ECO:0000259" key="6">
    <source>
        <dbReference type="PROSITE" id="PS51085"/>
    </source>
</evidence>
<dbReference type="SUPFAM" id="SSF47741">
    <property type="entry name" value="CO dehydrogenase ISP C-domain like"/>
    <property type="match status" value="1"/>
</dbReference>
<dbReference type="EC" id="1.17.1.5" evidence="7"/>
<keyword evidence="5" id="KW-0411">Iron-sulfur</keyword>